<name>A0A2P8I078_SACCR</name>
<dbReference type="SUPFAM" id="SSF53850">
    <property type="entry name" value="Periplasmic binding protein-like II"/>
    <property type="match status" value="1"/>
</dbReference>
<gene>
    <name evidence="5" type="ORF">B0I31_11745</name>
</gene>
<feature type="chain" id="PRO_5015134476" evidence="4">
    <location>
        <begin position="22"/>
        <end position="463"/>
    </location>
</feature>
<feature type="signal peptide" evidence="4">
    <location>
        <begin position="1"/>
        <end position="21"/>
    </location>
</feature>
<dbReference type="OrthoDB" id="9780991at2"/>
<evidence type="ECO:0000313" key="6">
    <source>
        <dbReference type="Proteomes" id="UP000241118"/>
    </source>
</evidence>
<comment type="caution">
    <text evidence="5">The sequence shown here is derived from an EMBL/GenBank/DDBJ whole genome shotgun (WGS) entry which is preliminary data.</text>
</comment>
<evidence type="ECO:0000256" key="2">
    <source>
        <dbReference type="ARBA" id="ARBA00022448"/>
    </source>
</evidence>
<dbReference type="RefSeq" id="WP_106619504.1">
    <property type="nucleotide sequence ID" value="NZ_PYAX01000017.1"/>
</dbReference>
<dbReference type="AlphaFoldDB" id="A0A2P8I078"/>
<comment type="similarity">
    <text evidence="1">Belongs to the bacterial solute-binding protein 1 family.</text>
</comment>
<evidence type="ECO:0000256" key="3">
    <source>
        <dbReference type="ARBA" id="ARBA00022729"/>
    </source>
</evidence>
<dbReference type="EMBL" id="PYAX01000017">
    <property type="protein sequence ID" value="PSL51851.1"/>
    <property type="molecule type" value="Genomic_DNA"/>
</dbReference>
<dbReference type="Proteomes" id="UP000241118">
    <property type="component" value="Unassembled WGS sequence"/>
</dbReference>
<reference evidence="5 6" key="1">
    <citation type="submission" date="2018-03" db="EMBL/GenBank/DDBJ databases">
        <title>Genomic Encyclopedia of Type Strains, Phase III (KMG-III): the genomes of soil and plant-associated and newly described type strains.</title>
        <authorList>
            <person name="Whitman W."/>
        </authorList>
    </citation>
    <scope>NUCLEOTIDE SEQUENCE [LARGE SCALE GENOMIC DNA]</scope>
    <source>
        <strain evidence="5 6">CGMCC 4.7097</strain>
    </source>
</reference>
<dbReference type="InterPro" id="IPR050490">
    <property type="entry name" value="Bact_solute-bd_prot1"/>
</dbReference>
<accession>A0A2P8I078</accession>
<evidence type="ECO:0000256" key="4">
    <source>
        <dbReference type="SAM" id="SignalP"/>
    </source>
</evidence>
<organism evidence="5 6">
    <name type="scientific">Saccharothrix carnea</name>
    <dbReference type="NCBI Taxonomy" id="1280637"/>
    <lineage>
        <taxon>Bacteria</taxon>
        <taxon>Bacillati</taxon>
        <taxon>Actinomycetota</taxon>
        <taxon>Actinomycetes</taxon>
        <taxon>Pseudonocardiales</taxon>
        <taxon>Pseudonocardiaceae</taxon>
        <taxon>Saccharothrix</taxon>
    </lineage>
</organism>
<keyword evidence="6" id="KW-1185">Reference proteome</keyword>
<protein>
    <submittedName>
        <fullName evidence="5">Carbohydrate ABC transporter substrate-binding protein (CUT1 family)</fullName>
    </submittedName>
</protein>
<keyword evidence="3 4" id="KW-0732">Signal</keyword>
<proteinExistence type="inferred from homology"/>
<evidence type="ECO:0000313" key="5">
    <source>
        <dbReference type="EMBL" id="PSL51851.1"/>
    </source>
</evidence>
<keyword evidence="2" id="KW-0813">Transport</keyword>
<evidence type="ECO:0000256" key="1">
    <source>
        <dbReference type="ARBA" id="ARBA00008520"/>
    </source>
</evidence>
<sequence length="463" mass="48348">MTGRGLRVLAAAVPVALVLSACGGGDSGGGADGPLVFWTIEDTADRVRAQERLLAAFTEKTGIETKVVAVAENQLTTVLTSAAASGELPDVIGSISLPIMSQLRTDDLLDTDAAGQVVAALGTETFAAQSLELTREGDTQLVVPSDGWAQLLFYRKDLFAQAGLQPPTTYDAIRQAAERLDQGDVAGIAASTTPADVFTHQTFEHLALANGCALVGDDGQAALHSPECVGAFQFYTDLVGKHSTAGNQDVDTTRATYFAGRSAMVIWSSYLLDELAGLRADALPTCPECQADPSFLAKNTGVVAALSGPAGGEPTTFGETASFAVLKDAATEDAKKLVEHLMTDGYRDWLAIAPEGKVPVRAGTKDNPEQYVEMWRGLDVGVDTKAPLSKFYDAETLRVVQESPRSFSRWGFTQGKAELAGAVAGQLVVPKALAEVLNGGGDAAGAARKASEQASVIAQELGE</sequence>
<dbReference type="PROSITE" id="PS51257">
    <property type="entry name" value="PROKAR_LIPOPROTEIN"/>
    <property type="match status" value="1"/>
</dbReference>
<dbReference type="PANTHER" id="PTHR43649:SF34">
    <property type="entry name" value="ABC TRANSPORTER PERIPLASMIC-BINDING PROTEIN YCJN-RELATED"/>
    <property type="match status" value="1"/>
</dbReference>
<dbReference type="PANTHER" id="PTHR43649">
    <property type="entry name" value="ARABINOSE-BINDING PROTEIN-RELATED"/>
    <property type="match status" value="1"/>
</dbReference>
<dbReference type="InterPro" id="IPR006059">
    <property type="entry name" value="SBP"/>
</dbReference>
<dbReference type="Gene3D" id="3.40.190.10">
    <property type="entry name" value="Periplasmic binding protein-like II"/>
    <property type="match status" value="1"/>
</dbReference>
<dbReference type="Pfam" id="PF01547">
    <property type="entry name" value="SBP_bac_1"/>
    <property type="match status" value="1"/>
</dbReference>